<reference evidence="1" key="1">
    <citation type="journal article" date="2015" name="MBio">
        <title>Eco-Evolutionary Dynamics of Episomes among Ecologically Cohesive Bacterial Populations.</title>
        <authorList>
            <person name="Xue H."/>
            <person name="Cordero O.X."/>
            <person name="Camas F.M."/>
            <person name="Trimble W."/>
            <person name="Meyer F."/>
            <person name="Guglielmini J."/>
            <person name="Rocha E.P."/>
            <person name="Polz M.F."/>
        </authorList>
    </citation>
    <scope>NUCLEOTIDE SEQUENCE</scope>
    <source>
        <strain evidence="1">1F_97</strain>
    </source>
</reference>
<accession>A0A0H3ZS63</accession>
<evidence type="ECO:0000313" key="1">
    <source>
        <dbReference type="EMBL" id="AKN37307.1"/>
    </source>
</evidence>
<sequence length="68" mass="7523">MSEAIKAAERAPNAIEHLIREMLEAKATDNVIGLGELELEGKPLQIQLVVTMNQEDFLDDDSIISDDD</sequence>
<dbReference type="EMBL" id="KP795532">
    <property type="protein sequence ID" value="AKN37307.1"/>
    <property type="molecule type" value="Genomic_DNA"/>
</dbReference>
<proteinExistence type="predicted"/>
<protein>
    <submittedName>
        <fullName evidence="1">Uncharacterized protein</fullName>
    </submittedName>
</protein>
<organism evidence="1">
    <name type="scientific">Vibrio sp. 1F_97</name>
    <dbReference type="NCBI Taxonomy" id="1652827"/>
    <lineage>
        <taxon>Bacteria</taxon>
        <taxon>Pseudomonadati</taxon>
        <taxon>Pseudomonadota</taxon>
        <taxon>Gammaproteobacteria</taxon>
        <taxon>Vibrionales</taxon>
        <taxon>Vibrionaceae</taxon>
        <taxon>Vibrio</taxon>
    </lineage>
</organism>
<name>A0A0H3ZS63_9VIBR</name>
<dbReference type="AlphaFoldDB" id="A0A0H3ZS63"/>